<organism evidence="1 2">
    <name type="scientific">Aggregatibacter actinomycetemcomitans serotype e str. SC1083</name>
    <dbReference type="NCBI Taxonomy" id="907488"/>
    <lineage>
        <taxon>Bacteria</taxon>
        <taxon>Pseudomonadati</taxon>
        <taxon>Pseudomonadota</taxon>
        <taxon>Gammaproteobacteria</taxon>
        <taxon>Pasteurellales</taxon>
        <taxon>Pasteurellaceae</taxon>
        <taxon>Aggregatibacter</taxon>
    </lineage>
</organism>
<dbReference type="AlphaFoldDB" id="G4A602"/>
<name>G4A602_AGGAC</name>
<gene>
    <name evidence="1" type="ORF">SC1083_0241</name>
</gene>
<dbReference type="Proteomes" id="UP000005508">
    <property type="component" value="Unassembled WGS sequence"/>
</dbReference>
<proteinExistence type="predicted"/>
<dbReference type="PATRIC" id="fig|907488.3.peg.236"/>
<dbReference type="EMBL" id="AEJM01000005">
    <property type="protein sequence ID" value="EGY35087.1"/>
    <property type="molecule type" value="Genomic_DNA"/>
</dbReference>
<reference evidence="1 2" key="1">
    <citation type="submission" date="2010-10" db="EMBL/GenBank/DDBJ databases">
        <authorList>
            <person name="Chen C."/>
            <person name="Kittichotirat W."/>
            <person name="Asikainen S."/>
            <person name="Bumgarner R."/>
        </authorList>
    </citation>
    <scope>NUCLEOTIDE SEQUENCE [LARGE SCALE GENOMIC DNA]</scope>
    <source>
        <strain evidence="1 2">SC1083</strain>
    </source>
</reference>
<comment type="caution">
    <text evidence="1">The sequence shown here is derived from an EMBL/GenBank/DDBJ whole genome shotgun (WGS) entry which is preliminary data.</text>
</comment>
<evidence type="ECO:0000313" key="2">
    <source>
        <dbReference type="Proteomes" id="UP000005508"/>
    </source>
</evidence>
<sequence length="233" mass="26745">MGKRWLFLLLLFILAGIGSLPWWITSQQLEQLANRFLAPDYTLQIGNERSLNMNGLQLSQLRFSTTQCNLVTLNNIQLNWWAPRRLEVEQATLDYICLNSLHVNDNEKTSPKLTALFSSLPTAEVVIKRLKVINTENVTQPLLNQLITSDLSIVANYDGKRLQINTETTKNGALILQHSSTLTPQNGLFHWQGRTDFQPTEKQTYHLTFSAQMNDELLRLKPRGEIMLNWQNP</sequence>
<protein>
    <submittedName>
        <fullName evidence="1">Uncharacterized protein</fullName>
    </submittedName>
</protein>
<evidence type="ECO:0000313" key="1">
    <source>
        <dbReference type="EMBL" id="EGY35087.1"/>
    </source>
</evidence>
<accession>G4A602</accession>